<dbReference type="RefSeq" id="WP_328218816.1">
    <property type="nucleotide sequence ID" value="NZ_JARTLI010000027.1"/>
</dbReference>
<dbReference type="AlphaFoldDB" id="A0ABD5IW80"/>
<sequence>MSTLKYEIQITERDGFKETFEENSPNDVLYRLARHLRDNDELKKIVIKVKEK</sequence>
<accession>A0ABD5IW80</accession>
<dbReference type="Proteomes" id="UP001339962">
    <property type="component" value="Unassembled WGS sequence"/>
</dbReference>
<protein>
    <recommendedName>
        <fullName evidence="3">Phage protein</fullName>
    </recommendedName>
</protein>
<comment type="caution">
    <text evidence="1">The sequence shown here is derived from an EMBL/GenBank/DDBJ whole genome shotgun (WGS) entry which is preliminary data.</text>
</comment>
<organism evidence="1 2">
    <name type="scientific">Anoxybacteroides rupiense</name>
    <dbReference type="NCBI Taxonomy" id="311460"/>
    <lineage>
        <taxon>Bacteria</taxon>
        <taxon>Bacillati</taxon>
        <taxon>Bacillota</taxon>
        <taxon>Bacilli</taxon>
        <taxon>Bacillales</taxon>
        <taxon>Anoxybacillaceae</taxon>
        <taxon>Anoxybacteroides</taxon>
    </lineage>
</organism>
<evidence type="ECO:0000313" key="1">
    <source>
        <dbReference type="EMBL" id="MED5052590.1"/>
    </source>
</evidence>
<gene>
    <name evidence="1" type="ORF">P9850_12255</name>
</gene>
<dbReference type="EMBL" id="JARTLI010000027">
    <property type="protein sequence ID" value="MED5052590.1"/>
    <property type="molecule type" value="Genomic_DNA"/>
</dbReference>
<reference evidence="1 2" key="1">
    <citation type="submission" date="2023-03" db="EMBL/GenBank/DDBJ databases">
        <title>Bacillus Genome Sequencing.</title>
        <authorList>
            <person name="Dunlap C."/>
        </authorList>
    </citation>
    <scope>NUCLEOTIDE SEQUENCE [LARGE SCALE GENOMIC DNA]</scope>
    <source>
        <strain evidence="1 2">NRS-38</strain>
    </source>
</reference>
<evidence type="ECO:0008006" key="3">
    <source>
        <dbReference type="Google" id="ProtNLM"/>
    </source>
</evidence>
<evidence type="ECO:0000313" key="2">
    <source>
        <dbReference type="Proteomes" id="UP001339962"/>
    </source>
</evidence>
<proteinExistence type="predicted"/>
<name>A0ABD5IW80_9BACL</name>